<dbReference type="EMBL" id="JASITI010000013">
    <property type="protein sequence ID" value="MDK9496530.1"/>
    <property type="molecule type" value="Genomic_DNA"/>
</dbReference>
<evidence type="ECO:0000313" key="3">
    <source>
        <dbReference type="Proteomes" id="UP001223390"/>
    </source>
</evidence>
<accession>A0ABT7GUH3</accession>
<comment type="caution">
    <text evidence="2">The sequence shown here is derived from an EMBL/GenBank/DDBJ whole genome shotgun (WGS) entry which is preliminary data.</text>
</comment>
<keyword evidence="1" id="KW-0732">Signal</keyword>
<proteinExistence type="predicted"/>
<feature type="signal peptide" evidence="1">
    <location>
        <begin position="1"/>
        <end position="30"/>
    </location>
</feature>
<reference evidence="2 3" key="1">
    <citation type="submission" date="2023-05" db="EMBL/GenBank/DDBJ databases">
        <title>Sequencing and Assembly of Streptomyces sp. NP73.</title>
        <authorList>
            <person name="Konwar A.N."/>
            <person name="Saikia K."/>
            <person name="Thakur D."/>
        </authorList>
    </citation>
    <scope>NUCLEOTIDE SEQUENCE [LARGE SCALE GENOMIC DNA]</scope>
    <source>
        <strain evidence="2 3">NP73</strain>
    </source>
</reference>
<keyword evidence="3" id="KW-1185">Reference proteome</keyword>
<sequence>MRKLAWATRGISAATGALLLGALVVPSAAASGGPTPEPEHGKKKCGPVARHVASAAPDFGSLRGTVFRLTTDRDGHAFLNDSRNQGVWIDLKVVPNTPKCVVDVAASVEESFGTLTLTLLSKSGVIYEARCTTGATAYSPTNLPGACGVGFQALQATPV</sequence>
<dbReference type="RefSeq" id="WP_285342089.1">
    <property type="nucleotide sequence ID" value="NZ_JASITI010000013.1"/>
</dbReference>
<name>A0ABT7GUH3_9ACTN</name>
<dbReference type="Proteomes" id="UP001223390">
    <property type="component" value="Unassembled WGS sequence"/>
</dbReference>
<evidence type="ECO:0000313" key="2">
    <source>
        <dbReference type="EMBL" id="MDK9496530.1"/>
    </source>
</evidence>
<protein>
    <submittedName>
        <fullName evidence="2">Uncharacterized protein</fullName>
    </submittedName>
</protein>
<feature type="chain" id="PRO_5046354381" evidence="1">
    <location>
        <begin position="31"/>
        <end position="159"/>
    </location>
</feature>
<evidence type="ECO:0000256" key="1">
    <source>
        <dbReference type="SAM" id="SignalP"/>
    </source>
</evidence>
<organism evidence="2 3">
    <name type="scientific">Streptomyces katrae</name>
    <dbReference type="NCBI Taxonomy" id="68223"/>
    <lineage>
        <taxon>Bacteria</taxon>
        <taxon>Bacillati</taxon>
        <taxon>Actinomycetota</taxon>
        <taxon>Actinomycetes</taxon>
        <taxon>Kitasatosporales</taxon>
        <taxon>Streptomycetaceae</taxon>
        <taxon>Streptomyces</taxon>
    </lineage>
</organism>
<gene>
    <name evidence="2" type="ORF">QEZ40_001112</name>
</gene>